<evidence type="ECO:0000256" key="1">
    <source>
        <dbReference type="ARBA" id="ARBA00022614"/>
    </source>
</evidence>
<dbReference type="CDD" id="cd00096">
    <property type="entry name" value="Ig"/>
    <property type="match status" value="1"/>
</dbReference>
<dbReference type="PROSITE" id="PS50835">
    <property type="entry name" value="IG_LIKE"/>
    <property type="match status" value="1"/>
</dbReference>
<keyword evidence="4" id="KW-1015">Disulfide bond</keyword>
<dbReference type="InterPro" id="IPR050467">
    <property type="entry name" value="LRFN"/>
</dbReference>
<name>A0AA85FRQ1_9TREM</name>
<dbReference type="WBParaSite" id="SRDH1_62140.1">
    <property type="protein sequence ID" value="SRDH1_62140.1"/>
    <property type="gene ID" value="SRDH1_62140"/>
</dbReference>
<dbReference type="WBParaSite" id="SRDH1_62140.2">
    <property type="protein sequence ID" value="SRDH1_62140.2"/>
    <property type="gene ID" value="SRDH1_62140"/>
</dbReference>
<evidence type="ECO:0000259" key="7">
    <source>
        <dbReference type="PROSITE" id="PS50835"/>
    </source>
</evidence>
<evidence type="ECO:0000256" key="4">
    <source>
        <dbReference type="ARBA" id="ARBA00023157"/>
    </source>
</evidence>
<dbReference type="SMART" id="SM00408">
    <property type="entry name" value="IGc2"/>
    <property type="match status" value="1"/>
</dbReference>
<dbReference type="SMART" id="SM00369">
    <property type="entry name" value="LRR_TYP"/>
    <property type="match status" value="4"/>
</dbReference>
<organism evidence="8 10">
    <name type="scientific">Schistosoma rodhaini</name>
    <dbReference type="NCBI Taxonomy" id="6188"/>
    <lineage>
        <taxon>Eukaryota</taxon>
        <taxon>Metazoa</taxon>
        <taxon>Spiralia</taxon>
        <taxon>Lophotrochozoa</taxon>
        <taxon>Platyhelminthes</taxon>
        <taxon>Trematoda</taxon>
        <taxon>Digenea</taxon>
        <taxon>Strigeidida</taxon>
        <taxon>Schistosomatoidea</taxon>
        <taxon>Schistosomatidae</taxon>
        <taxon>Schistosoma</taxon>
    </lineage>
</organism>
<evidence type="ECO:0000313" key="9">
    <source>
        <dbReference type="WBParaSite" id="SRDH1_62140.1"/>
    </source>
</evidence>
<dbReference type="PANTHER" id="PTHR45842:SF12">
    <property type="entry name" value="KEKKON 5, ISOFORM A"/>
    <property type="match status" value="1"/>
</dbReference>
<proteinExistence type="predicted"/>
<reference evidence="9 10" key="2">
    <citation type="submission" date="2023-11" db="UniProtKB">
        <authorList>
            <consortium name="WormBaseParasite"/>
        </authorList>
    </citation>
    <scope>IDENTIFICATION</scope>
</reference>
<reference evidence="8" key="1">
    <citation type="submission" date="2022-06" db="EMBL/GenBank/DDBJ databases">
        <authorList>
            <person name="Berger JAMES D."/>
            <person name="Berger JAMES D."/>
        </authorList>
    </citation>
    <scope>NUCLEOTIDE SEQUENCE [LARGE SCALE GENOMIC DNA]</scope>
</reference>
<evidence type="ECO:0000313" key="8">
    <source>
        <dbReference type="Proteomes" id="UP000050792"/>
    </source>
</evidence>
<dbReference type="WBParaSite" id="SRDH1_62140.4">
    <property type="protein sequence ID" value="SRDH1_62140.4"/>
    <property type="gene ID" value="SRDH1_62140"/>
</dbReference>
<dbReference type="WBParaSite" id="SRDH1_62140.6">
    <property type="protein sequence ID" value="SRDH1_62140.6"/>
    <property type="gene ID" value="SRDH1_62140"/>
</dbReference>
<keyword evidence="5" id="KW-0325">Glycoprotein</keyword>
<keyword evidence="2" id="KW-0732">Signal</keyword>
<evidence type="ECO:0000256" key="6">
    <source>
        <dbReference type="SAM" id="Phobius"/>
    </source>
</evidence>
<dbReference type="InterPro" id="IPR003591">
    <property type="entry name" value="Leu-rich_rpt_typical-subtyp"/>
</dbReference>
<dbReference type="AlphaFoldDB" id="A0AA85FRQ1"/>
<evidence type="ECO:0000256" key="5">
    <source>
        <dbReference type="ARBA" id="ARBA00023180"/>
    </source>
</evidence>
<evidence type="ECO:0000256" key="2">
    <source>
        <dbReference type="ARBA" id="ARBA00022729"/>
    </source>
</evidence>
<keyword evidence="6" id="KW-0472">Membrane</keyword>
<dbReference type="InterPro" id="IPR007110">
    <property type="entry name" value="Ig-like_dom"/>
</dbReference>
<evidence type="ECO:0000313" key="10">
    <source>
        <dbReference type="WBParaSite" id="SRDH1_62140.2"/>
    </source>
</evidence>
<dbReference type="Proteomes" id="UP000050792">
    <property type="component" value="Unassembled WGS sequence"/>
</dbReference>
<dbReference type="Gene3D" id="2.60.40.10">
    <property type="entry name" value="Immunoglobulins"/>
    <property type="match status" value="1"/>
</dbReference>
<dbReference type="SMART" id="SM00409">
    <property type="entry name" value="IG"/>
    <property type="match status" value="1"/>
</dbReference>
<evidence type="ECO:0000256" key="3">
    <source>
        <dbReference type="ARBA" id="ARBA00022737"/>
    </source>
</evidence>
<dbReference type="InterPro" id="IPR001611">
    <property type="entry name" value="Leu-rich_rpt"/>
</dbReference>
<dbReference type="WBParaSite" id="SRDH1_62140.7">
    <property type="protein sequence ID" value="SRDH1_62140.7"/>
    <property type="gene ID" value="SRDH1_62140"/>
</dbReference>
<feature type="transmembrane region" description="Helical" evidence="6">
    <location>
        <begin position="5"/>
        <end position="23"/>
    </location>
</feature>
<dbReference type="SUPFAM" id="SSF48726">
    <property type="entry name" value="Immunoglobulin"/>
    <property type="match status" value="1"/>
</dbReference>
<keyword evidence="6" id="KW-1133">Transmembrane helix</keyword>
<feature type="domain" description="Ig-like" evidence="7">
    <location>
        <begin position="343"/>
        <end position="435"/>
    </location>
</feature>
<keyword evidence="8" id="KW-1185">Reference proteome</keyword>
<dbReference type="Pfam" id="PF13855">
    <property type="entry name" value="LRR_8"/>
    <property type="match status" value="1"/>
</dbReference>
<sequence>MTRKLIPIIIYLIIHYTIIIQLIKSIPIVSSVKGCVTYVYNNNYSMRQSICDKLNTNYQIIPMNLPSELIKLTINHQNINLLNMSQLLHLPNLIYLNLDSNKIKIIQLHTFKHLTKLKILSLRYNSLTISYESFHPMVMNDLIQLNYINLLHNPIDYIPNRFFLPIRKTIQSIIISNNLNKLILLNESFYGLYKLKLLDLSNNNLDYLPDTYELLFNQMQLNELYLYGNPWKCDCHLKWLIKWFIKYNKKLIYYKSINDIILNNNNNDNNNNNNIDLDINYWLINEQKNNKQIDMNTILQPKCATPIKLHGKPLFNPIINNNNHNNNHNDTQMIRTVDFYCSPESYTPNQQIQFIRGNNSTLSCKFFADPTGIVIWYKDGIRIQNHWPRLITKQTQGRNFLAELTIENIQNSDEGIYVCYLDTGYGNVNTTFHVQVDGGTSMDETFYHNGVFYWISKLDTTLVLKYTGMIAACLIILLVIMGLLIYLFNGKMYCRPKLCINKTVPTYDNRSDQFKQGLGGESNTINTSNFSTLSDKNTITNSKSTYTLQGQNLNLCTPLETKNENIVMTCKRSPTSELHDHVYLHCTNSNVLDQHNLLSHKSRDPTFDNYVTVRLLPTVTGSELTVPCPIHNYAFIHQVSTDPTTVSAANNVDINYDGVVTESMQIIPESHLSSSNIKKYNPMENSNLTTSVSNMKISSTSDENVALKTYKVISTDSGNINNKITSNIDNNCLNSSDYKPCPLHGNIYATLQSKDKKNISAEIRKHIASVPPGLTGLNYDKHHTLPNKKFRTQLSTSTTNMTITCPNSTSDILRTNTTYTTNSVTDSLMDK</sequence>
<dbReference type="Pfam" id="PF07679">
    <property type="entry name" value="I-set"/>
    <property type="match status" value="1"/>
</dbReference>
<dbReference type="InterPro" id="IPR013098">
    <property type="entry name" value="Ig_I-set"/>
</dbReference>
<protein>
    <recommendedName>
        <fullName evidence="7">Ig-like domain-containing protein</fullName>
    </recommendedName>
</protein>
<dbReference type="InterPro" id="IPR013783">
    <property type="entry name" value="Ig-like_fold"/>
</dbReference>
<dbReference type="InterPro" id="IPR032675">
    <property type="entry name" value="LRR_dom_sf"/>
</dbReference>
<dbReference type="Gene3D" id="3.80.10.10">
    <property type="entry name" value="Ribonuclease Inhibitor"/>
    <property type="match status" value="2"/>
</dbReference>
<dbReference type="InterPro" id="IPR003598">
    <property type="entry name" value="Ig_sub2"/>
</dbReference>
<dbReference type="WBParaSite" id="SRDH1_62140.5">
    <property type="protein sequence ID" value="SRDH1_62140.5"/>
    <property type="gene ID" value="SRDH1_62140"/>
</dbReference>
<keyword evidence="3" id="KW-0677">Repeat</keyword>
<dbReference type="PROSITE" id="PS51450">
    <property type="entry name" value="LRR"/>
    <property type="match status" value="1"/>
</dbReference>
<keyword evidence="6" id="KW-0812">Transmembrane</keyword>
<keyword evidence="1" id="KW-0433">Leucine-rich repeat</keyword>
<dbReference type="InterPro" id="IPR003599">
    <property type="entry name" value="Ig_sub"/>
</dbReference>
<dbReference type="WBParaSite" id="SRDH1_62140.3">
    <property type="protein sequence ID" value="SRDH1_62140.3"/>
    <property type="gene ID" value="SRDH1_62140"/>
</dbReference>
<feature type="transmembrane region" description="Helical" evidence="6">
    <location>
        <begin position="466"/>
        <end position="488"/>
    </location>
</feature>
<dbReference type="InterPro" id="IPR036179">
    <property type="entry name" value="Ig-like_dom_sf"/>
</dbReference>
<dbReference type="SUPFAM" id="SSF52058">
    <property type="entry name" value="L domain-like"/>
    <property type="match status" value="1"/>
</dbReference>
<accession>A0AA85FRQ1</accession>
<dbReference type="PANTHER" id="PTHR45842">
    <property type="entry name" value="SYNAPTIC ADHESION-LIKE MOLECULE SALM"/>
    <property type="match status" value="1"/>
</dbReference>